<dbReference type="AlphaFoldDB" id="A0A512J603"/>
<sequence length="446" mass="45120">MATFRRSLSAFEAFVLSLAIIAPTLAMAFNVPLAVQAGGRAAPLAFLIGGAAMALIGLSFVAFSRRIATAGSAYAYVGAVFGRRSGFLAGWGLLLAYLAFLASATGLVGGFLGVALEHLGIALPGLWQAIAAGAGLLVIRLGGREIRSIAVIMLVIEAAAVLAIVVLAATILARVPLTAAPFVPDAAHGWSGLGFAMVFAVLSLAGFEGAATLAEETRDPHRSIPLAIIGSLVVATLLYTLVSYAQVLGYGPEGVAELGAAHAPLGALAARYVSPGYGVFLDLAAGISSLACALGTAAAAARILCALGRGGLSARLAEIDPEHGAPRRATRLIGAGNIAALLVFGGLSGSRAYSEGFATVATLVLILVYMGVGLAQMVHAARAGRRLMSAVGLLGAALLAWPFLNSLYPVPGWPGFLWPLAVLAWMAGGALIALARPGRAGVPERA</sequence>
<feature type="transmembrane region" description="Helical" evidence="6">
    <location>
        <begin position="151"/>
        <end position="173"/>
    </location>
</feature>
<dbReference type="Pfam" id="PF13520">
    <property type="entry name" value="AA_permease_2"/>
    <property type="match status" value="1"/>
</dbReference>
<dbReference type="RefSeq" id="WP_147026921.1">
    <property type="nucleotide sequence ID" value="NZ_BJZU01000066.1"/>
</dbReference>
<feature type="transmembrane region" description="Helical" evidence="6">
    <location>
        <begin position="193"/>
        <end position="214"/>
    </location>
</feature>
<reference evidence="8" key="4">
    <citation type="submission" date="2023-01" db="EMBL/GenBank/DDBJ databases">
        <title>Draft genome sequence of Methylobacterium oxalidis strain NBRC 107715.</title>
        <authorList>
            <person name="Sun Q."/>
            <person name="Mori K."/>
        </authorList>
    </citation>
    <scope>NUCLEOTIDE SEQUENCE</scope>
    <source>
        <strain evidence="8">NBRC 107715</strain>
    </source>
</reference>
<comment type="subcellular location">
    <subcellularLocation>
        <location evidence="1">Cell membrane</location>
        <topology evidence="1">Multi-pass membrane protein</topology>
    </subcellularLocation>
</comment>
<dbReference type="EMBL" id="BSPK01000024">
    <property type="protein sequence ID" value="GLS63508.1"/>
    <property type="molecule type" value="Genomic_DNA"/>
</dbReference>
<dbReference type="GO" id="GO:0022857">
    <property type="term" value="F:transmembrane transporter activity"/>
    <property type="evidence" value="ECO:0007669"/>
    <property type="project" value="InterPro"/>
</dbReference>
<evidence type="ECO:0000256" key="5">
    <source>
        <dbReference type="ARBA" id="ARBA00023136"/>
    </source>
</evidence>
<dbReference type="PIRSF" id="PIRSF006060">
    <property type="entry name" value="AA_transporter"/>
    <property type="match status" value="1"/>
</dbReference>
<evidence type="ECO:0000313" key="9">
    <source>
        <dbReference type="Proteomes" id="UP000321960"/>
    </source>
</evidence>
<evidence type="ECO:0000256" key="3">
    <source>
        <dbReference type="ARBA" id="ARBA00022692"/>
    </source>
</evidence>
<keyword evidence="3 6" id="KW-0812">Transmembrane</keyword>
<dbReference type="Proteomes" id="UP001156856">
    <property type="component" value="Unassembled WGS sequence"/>
</dbReference>
<feature type="transmembrane region" description="Helical" evidence="6">
    <location>
        <begin position="387"/>
        <end position="404"/>
    </location>
</feature>
<evidence type="ECO:0000256" key="1">
    <source>
        <dbReference type="ARBA" id="ARBA00004651"/>
    </source>
</evidence>
<organism evidence="7 9">
    <name type="scientific">Methylobacterium oxalidis</name>
    <dbReference type="NCBI Taxonomy" id="944322"/>
    <lineage>
        <taxon>Bacteria</taxon>
        <taxon>Pseudomonadati</taxon>
        <taxon>Pseudomonadota</taxon>
        <taxon>Alphaproteobacteria</taxon>
        <taxon>Hyphomicrobiales</taxon>
        <taxon>Methylobacteriaceae</taxon>
        <taxon>Methylobacterium</taxon>
    </lineage>
</organism>
<feature type="transmembrane region" description="Helical" evidence="6">
    <location>
        <begin position="356"/>
        <end position="375"/>
    </location>
</feature>
<accession>A0A512J603</accession>
<dbReference type="InterPro" id="IPR002293">
    <property type="entry name" value="AA/rel_permease1"/>
</dbReference>
<name>A0A512J603_9HYPH</name>
<gene>
    <name evidence="8" type="ORF">GCM10007888_18890</name>
    <name evidence="7" type="ORF">MOX02_33910</name>
</gene>
<comment type="caution">
    <text evidence="7">The sequence shown here is derived from an EMBL/GenBank/DDBJ whole genome shotgun (WGS) entry which is preliminary data.</text>
</comment>
<dbReference type="PANTHER" id="PTHR42770:SF7">
    <property type="entry name" value="MEMBRANE PROTEIN"/>
    <property type="match status" value="1"/>
</dbReference>
<keyword evidence="5 6" id="KW-0472">Membrane</keyword>
<protein>
    <submittedName>
        <fullName evidence="7">Amino acid transporter</fullName>
    </submittedName>
</protein>
<dbReference type="PANTHER" id="PTHR42770">
    <property type="entry name" value="AMINO ACID TRANSPORTER-RELATED"/>
    <property type="match status" value="1"/>
</dbReference>
<dbReference type="GO" id="GO:0005886">
    <property type="term" value="C:plasma membrane"/>
    <property type="evidence" value="ECO:0007669"/>
    <property type="project" value="UniProtKB-SubCell"/>
</dbReference>
<keyword evidence="4 6" id="KW-1133">Transmembrane helix</keyword>
<proteinExistence type="predicted"/>
<feature type="transmembrane region" description="Helical" evidence="6">
    <location>
        <begin position="329"/>
        <end position="350"/>
    </location>
</feature>
<evidence type="ECO:0000313" key="10">
    <source>
        <dbReference type="Proteomes" id="UP001156856"/>
    </source>
</evidence>
<dbReference type="Gene3D" id="1.20.1740.10">
    <property type="entry name" value="Amino acid/polyamine transporter I"/>
    <property type="match status" value="1"/>
</dbReference>
<keyword evidence="10" id="KW-1185">Reference proteome</keyword>
<reference evidence="8" key="1">
    <citation type="journal article" date="2014" name="Int. J. Syst. Evol. Microbiol.">
        <title>Complete genome of a new Firmicutes species belonging to the dominant human colonic microbiota ('Ruminococcus bicirculans') reveals two chromosomes and a selective capacity to utilize plant glucans.</title>
        <authorList>
            <consortium name="NISC Comparative Sequencing Program"/>
            <person name="Wegmann U."/>
            <person name="Louis P."/>
            <person name="Goesmann A."/>
            <person name="Henrissat B."/>
            <person name="Duncan S.H."/>
            <person name="Flint H.J."/>
        </authorList>
    </citation>
    <scope>NUCLEOTIDE SEQUENCE</scope>
    <source>
        <strain evidence="8">NBRC 107715</strain>
    </source>
</reference>
<dbReference type="Proteomes" id="UP000321960">
    <property type="component" value="Unassembled WGS sequence"/>
</dbReference>
<evidence type="ECO:0000256" key="4">
    <source>
        <dbReference type="ARBA" id="ARBA00022989"/>
    </source>
</evidence>
<dbReference type="InterPro" id="IPR050367">
    <property type="entry name" value="APC_superfamily"/>
</dbReference>
<evidence type="ECO:0000256" key="2">
    <source>
        <dbReference type="ARBA" id="ARBA00022475"/>
    </source>
</evidence>
<feature type="transmembrane region" description="Helical" evidence="6">
    <location>
        <begin position="416"/>
        <end position="435"/>
    </location>
</feature>
<evidence type="ECO:0000313" key="7">
    <source>
        <dbReference type="EMBL" id="GEP05353.1"/>
    </source>
</evidence>
<feature type="transmembrane region" description="Helical" evidence="6">
    <location>
        <begin position="226"/>
        <end position="245"/>
    </location>
</feature>
<dbReference type="EMBL" id="BJZU01000066">
    <property type="protein sequence ID" value="GEP05353.1"/>
    <property type="molecule type" value="Genomic_DNA"/>
</dbReference>
<feature type="transmembrane region" description="Helical" evidence="6">
    <location>
        <begin position="91"/>
        <end position="115"/>
    </location>
</feature>
<feature type="transmembrane region" description="Helical" evidence="6">
    <location>
        <begin position="44"/>
        <end position="63"/>
    </location>
</feature>
<reference evidence="7 9" key="3">
    <citation type="submission" date="2019-07" db="EMBL/GenBank/DDBJ databases">
        <title>Whole genome shotgun sequence of Methylobacterium oxalidis NBRC 107715.</title>
        <authorList>
            <person name="Hosoyama A."/>
            <person name="Uohara A."/>
            <person name="Ohji S."/>
            <person name="Ichikawa N."/>
        </authorList>
    </citation>
    <scope>NUCLEOTIDE SEQUENCE [LARGE SCALE GENOMIC DNA]</scope>
    <source>
        <strain evidence="7 9">NBRC 107715</strain>
    </source>
</reference>
<keyword evidence="2" id="KW-1003">Cell membrane</keyword>
<reference evidence="10" key="2">
    <citation type="journal article" date="2019" name="Int. J. Syst. Evol. Microbiol.">
        <title>The Global Catalogue of Microorganisms (GCM) 10K type strain sequencing project: providing services to taxonomists for standard genome sequencing and annotation.</title>
        <authorList>
            <consortium name="The Broad Institute Genomics Platform"/>
            <consortium name="The Broad Institute Genome Sequencing Center for Infectious Disease"/>
            <person name="Wu L."/>
            <person name="Ma J."/>
        </authorList>
    </citation>
    <scope>NUCLEOTIDE SEQUENCE [LARGE SCALE GENOMIC DNA]</scope>
    <source>
        <strain evidence="10">NBRC 107715</strain>
    </source>
</reference>
<evidence type="ECO:0000313" key="8">
    <source>
        <dbReference type="EMBL" id="GLS63508.1"/>
    </source>
</evidence>
<feature type="transmembrane region" description="Helical" evidence="6">
    <location>
        <begin position="121"/>
        <end position="139"/>
    </location>
</feature>
<dbReference type="OrthoDB" id="7065842at2"/>
<feature type="transmembrane region" description="Helical" evidence="6">
    <location>
        <begin position="283"/>
        <end position="308"/>
    </location>
</feature>
<evidence type="ECO:0000256" key="6">
    <source>
        <dbReference type="SAM" id="Phobius"/>
    </source>
</evidence>